<dbReference type="Pfam" id="PF02913">
    <property type="entry name" value="FAD-oxidase_C"/>
    <property type="match status" value="1"/>
</dbReference>
<evidence type="ECO:0000256" key="3">
    <source>
        <dbReference type="ARBA" id="ARBA00022827"/>
    </source>
</evidence>
<dbReference type="SUPFAM" id="SSF55103">
    <property type="entry name" value="FAD-linked oxidases, C-terminal domain"/>
    <property type="match status" value="1"/>
</dbReference>
<dbReference type="PANTHER" id="PTHR11748">
    <property type="entry name" value="D-LACTATE DEHYDROGENASE"/>
    <property type="match status" value="1"/>
</dbReference>
<evidence type="ECO:0000256" key="1">
    <source>
        <dbReference type="ARBA" id="ARBA00001974"/>
    </source>
</evidence>
<keyword evidence="4" id="KW-0560">Oxidoreductase</keyword>
<name>A0A455U7W4_9GAMM</name>
<accession>A0A455U7W4</accession>
<dbReference type="GO" id="GO:0004458">
    <property type="term" value="F:D-lactate dehydrogenase (cytochrome) activity"/>
    <property type="evidence" value="ECO:0007669"/>
    <property type="project" value="TreeGrafter"/>
</dbReference>
<organism evidence="6 7">
    <name type="scientific">Vreelandella sulfidaeris</name>
    <dbReference type="NCBI Taxonomy" id="115553"/>
    <lineage>
        <taxon>Bacteria</taxon>
        <taxon>Pseudomonadati</taxon>
        <taxon>Pseudomonadota</taxon>
        <taxon>Gammaproteobacteria</taxon>
        <taxon>Oceanospirillales</taxon>
        <taxon>Halomonadaceae</taxon>
        <taxon>Vreelandella</taxon>
    </lineage>
</organism>
<dbReference type="GO" id="GO:1903457">
    <property type="term" value="P:lactate catabolic process"/>
    <property type="evidence" value="ECO:0007669"/>
    <property type="project" value="TreeGrafter"/>
</dbReference>
<sequence length="321" mass="35615">MTLKDGYSEDEIDSIIAAGGRQGEIFDRLRNLRDRYSEQIRKQYPQTRHMPRRVSGYNLDDLLPERGFNLASALCGSEGTCMTVLQATLKLTDNVAHRTLMVVGFDNVAMAGDHVPLIIEAGPIALEAIDKRLFQHEADQHMNEETLEQMPKGDAFLMIEFGGENAEDTDAQARQLIGRLQRLTAHPAIIRLFTTRNTPTAFGPCAKPAWGDRFPAARTTTALAGLGRRRGAARKVGNYVRDIKQLYKSTATSAQFMGISARVVSIHGSISIYSPKKGSKRIATLPRKPLIWWSPMAGRCPGNTVMARRVANCSRECTDRN</sequence>
<dbReference type="Proteomes" id="UP000320231">
    <property type="component" value="Chromosome"/>
</dbReference>
<dbReference type="InterPro" id="IPR004113">
    <property type="entry name" value="FAD-bd_oxidored_4_C"/>
</dbReference>
<gene>
    <name evidence="6" type="ORF">HSBAA_09300</name>
</gene>
<evidence type="ECO:0000313" key="7">
    <source>
        <dbReference type="Proteomes" id="UP000320231"/>
    </source>
</evidence>
<dbReference type="EMBL" id="AP019514">
    <property type="protein sequence ID" value="BBI59624.1"/>
    <property type="molecule type" value="Genomic_DNA"/>
</dbReference>
<evidence type="ECO:0000313" key="6">
    <source>
        <dbReference type="EMBL" id="BBI59624.1"/>
    </source>
</evidence>
<protein>
    <recommendedName>
        <fullName evidence="5">FAD-binding oxidoreductase/transferase type 4 C-terminal domain-containing protein</fullName>
    </recommendedName>
</protein>
<reference evidence="6 7" key="1">
    <citation type="journal article" date="2019" name="Microbiol. Resour. Announc.">
        <title>Complete Genome Sequence of Halomonas sulfidaeris Strain Esulfide1 Isolated from a Metal Sulfide Rock at a Depth of 2,200 Meters, Obtained Using Nanopore Sequencing.</title>
        <authorList>
            <person name="Saito M."/>
            <person name="Nishigata A."/>
            <person name="Galipon J."/>
            <person name="Arakawa K."/>
        </authorList>
    </citation>
    <scope>NUCLEOTIDE SEQUENCE [LARGE SCALE GENOMIC DNA]</scope>
    <source>
        <strain evidence="6 7">ATCC BAA-803</strain>
    </source>
</reference>
<keyword evidence="2" id="KW-0285">Flavoprotein</keyword>
<dbReference type="GO" id="GO:0008720">
    <property type="term" value="F:D-lactate dehydrogenase (NAD+) activity"/>
    <property type="evidence" value="ECO:0007669"/>
    <property type="project" value="TreeGrafter"/>
</dbReference>
<comment type="cofactor">
    <cofactor evidence="1">
        <name>FAD</name>
        <dbReference type="ChEBI" id="CHEBI:57692"/>
    </cofactor>
</comment>
<feature type="domain" description="FAD-binding oxidoreductase/transferase type 4 C-terminal" evidence="5">
    <location>
        <begin position="97"/>
        <end position="185"/>
    </location>
</feature>
<dbReference type="PANTHER" id="PTHR11748:SF119">
    <property type="entry name" value="D-2-HYDROXYGLUTARATE DEHYDROGENASE"/>
    <property type="match status" value="1"/>
</dbReference>
<proteinExistence type="predicted"/>
<keyword evidence="3" id="KW-0274">FAD</keyword>
<dbReference type="AlphaFoldDB" id="A0A455U7W4"/>
<evidence type="ECO:0000256" key="2">
    <source>
        <dbReference type="ARBA" id="ARBA00022630"/>
    </source>
</evidence>
<dbReference type="GO" id="GO:0050660">
    <property type="term" value="F:flavin adenine dinucleotide binding"/>
    <property type="evidence" value="ECO:0007669"/>
    <property type="project" value="InterPro"/>
</dbReference>
<evidence type="ECO:0000256" key="4">
    <source>
        <dbReference type="ARBA" id="ARBA00023002"/>
    </source>
</evidence>
<dbReference type="InterPro" id="IPR016164">
    <property type="entry name" value="FAD-linked_Oxase-like_C"/>
</dbReference>
<evidence type="ECO:0000259" key="5">
    <source>
        <dbReference type="Pfam" id="PF02913"/>
    </source>
</evidence>
<dbReference type="KEGG" id="hsr:HSBAA_09300"/>